<evidence type="ECO:0000256" key="1">
    <source>
        <dbReference type="ARBA" id="ARBA00022670"/>
    </source>
</evidence>
<dbReference type="Gene3D" id="3.30.420.10">
    <property type="entry name" value="Ribonuclease H-like superfamily/Ribonuclease H"/>
    <property type="match status" value="1"/>
</dbReference>
<dbReference type="InterPro" id="IPR012337">
    <property type="entry name" value="RNaseH-like_sf"/>
</dbReference>
<evidence type="ECO:0000313" key="3">
    <source>
        <dbReference type="EMBL" id="GJT46730.1"/>
    </source>
</evidence>
<reference evidence="3" key="1">
    <citation type="journal article" date="2022" name="Int. J. Mol. Sci.">
        <title>Draft Genome of Tanacetum Coccineum: Genomic Comparison of Closely Related Tanacetum-Family Plants.</title>
        <authorList>
            <person name="Yamashiro T."/>
            <person name="Shiraishi A."/>
            <person name="Nakayama K."/>
            <person name="Satake H."/>
        </authorList>
    </citation>
    <scope>NUCLEOTIDE SEQUENCE</scope>
</reference>
<organism evidence="3 4">
    <name type="scientific">Tanacetum coccineum</name>
    <dbReference type="NCBI Taxonomy" id="301880"/>
    <lineage>
        <taxon>Eukaryota</taxon>
        <taxon>Viridiplantae</taxon>
        <taxon>Streptophyta</taxon>
        <taxon>Embryophyta</taxon>
        <taxon>Tracheophyta</taxon>
        <taxon>Spermatophyta</taxon>
        <taxon>Magnoliopsida</taxon>
        <taxon>eudicotyledons</taxon>
        <taxon>Gunneridae</taxon>
        <taxon>Pentapetalae</taxon>
        <taxon>asterids</taxon>
        <taxon>campanulids</taxon>
        <taxon>Asterales</taxon>
        <taxon>Asteraceae</taxon>
        <taxon>Asteroideae</taxon>
        <taxon>Anthemideae</taxon>
        <taxon>Anthemidinae</taxon>
        <taxon>Tanacetum</taxon>
    </lineage>
</organism>
<dbReference type="InterPro" id="IPR054722">
    <property type="entry name" value="PolX-like_BBD"/>
</dbReference>
<evidence type="ECO:0000259" key="2">
    <source>
        <dbReference type="PROSITE" id="PS50994"/>
    </source>
</evidence>
<reference evidence="3" key="2">
    <citation type="submission" date="2022-01" db="EMBL/GenBank/DDBJ databases">
        <authorList>
            <person name="Yamashiro T."/>
            <person name="Shiraishi A."/>
            <person name="Satake H."/>
            <person name="Nakayama K."/>
        </authorList>
    </citation>
    <scope>NUCLEOTIDE SEQUENCE</scope>
</reference>
<protein>
    <submittedName>
        <fullName evidence="3">Ribonuclease H-like domain-containing protein</fullName>
    </submittedName>
</protein>
<feature type="domain" description="Integrase catalytic" evidence="2">
    <location>
        <begin position="219"/>
        <end position="294"/>
    </location>
</feature>
<accession>A0ABQ5E796</accession>
<keyword evidence="1" id="KW-0378">Hydrolase</keyword>
<keyword evidence="1" id="KW-0645">Protease</keyword>
<sequence>MAREAEFKKQRVFNTGNRVAKPVWTNANRVNHANHFVPRSVQLNAGRPNINSVRPRVNTGNSNVNTVRSRQPGNWGNVVKTSTCYNWRNSRPNFNCDSGPTFIRTVNAKGPQGRPKPNMEDRGIFDNGCSRHMTGNKDHLDDFEECKGGSVTFGGSKGYITGKGRIRVDALMKNQKLLKVHRQNNMYSFDMKTPGLTKDYACLIAKATSYESKLWHRRSDNGTEFKNRNMLEFCGNKRIKQEYSNAQTPQQNGVAERMNKTLIKEARTMLADSLLPTTFWAEAVNTACYIFVGI</sequence>
<dbReference type="PANTHER" id="PTHR42648">
    <property type="entry name" value="TRANSPOSASE, PUTATIVE-RELATED"/>
    <property type="match status" value="1"/>
</dbReference>
<evidence type="ECO:0000313" key="4">
    <source>
        <dbReference type="Proteomes" id="UP001151760"/>
    </source>
</evidence>
<dbReference type="InterPro" id="IPR036397">
    <property type="entry name" value="RNaseH_sf"/>
</dbReference>
<dbReference type="SUPFAM" id="SSF53098">
    <property type="entry name" value="Ribonuclease H-like"/>
    <property type="match status" value="1"/>
</dbReference>
<dbReference type="InterPro" id="IPR001584">
    <property type="entry name" value="Integrase_cat-core"/>
</dbReference>
<dbReference type="Pfam" id="PF22936">
    <property type="entry name" value="Pol_BBD"/>
    <property type="match status" value="1"/>
</dbReference>
<gene>
    <name evidence="3" type="ORF">Tco_0955445</name>
</gene>
<dbReference type="Proteomes" id="UP001151760">
    <property type="component" value="Unassembled WGS sequence"/>
</dbReference>
<dbReference type="InterPro" id="IPR039537">
    <property type="entry name" value="Retrotran_Ty1/copia-like"/>
</dbReference>
<proteinExistence type="predicted"/>
<keyword evidence="4" id="KW-1185">Reference proteome</keyword>
<dbReference type="PANTHER" id="PTHR42648:SF32">
    <property type="entry name" value="RIBONUCLEASE H-LIKE DOMAIN, GAG-PRE-INTEGRASE DOMAIN PROTEIN-RELATED"/>
    <property type="match status" value="1"/>
</dbReference>
<name>A0ABQ5E796_9ASTR</name>
<dbReference type="PROSITE" id="PS50994">
    <property type="entry name" value="INTEGRASE"/>
    <property type="match status" value="1"/>
</dbReference>
<comment type="caution">
    <text evidence="3">The sequence shown here is derived from an EMBL/GenBank/DDBJ whole genome shotgun (WGS) entry which is preliminary data.</text>
</comment>
<dbReference type="EMBL" id="BQNB010016009">
    <property type="protein sequence ID" value="GJT46730.1"/>
    <property type="molecule type" value="Genomic_DNA"/>
</dbReference>